<dbReference type="InterPro" id="IPR051824">
    <property type="entry name" value="LRR_Rcpt-Like_S/T_Kinase"/>
</dbReference>
<keyword evidence="4" id="KW-1185">Reference proteome</keyword>
<dbReference type="Gene3D" id="1.10.510.10">
    <property type="entry name" value="Transferase(Phosphotransferase) domain 1"/>
    <property type="match status" value="1"/>
</dbReference>
<dbReference type="Proteomes" id="UP001058974">
    <property type="component" value="Chromosome 5"/>
</dbReference>
<dbReference type="AlphaFoldDB" id="A0A9D4WYF7"/>
<dbReference type="EMBL" id="JAMSHJ010000005">
    <property type="protein sequence ID" value="KAI5410178.1"/>
    <property type="molecule type" value="Genomic_DNA"/>
</dbReference>
<gene>
    <name evidence="3" type="ORF">KIW84_055601</name>
</gene>
<comment type="subcellular location">
    <subcellularLocation>
        <location evidence="1">Membrane</location>
        <topology evidence="1">Single-pass type I membrane protein</topology>
    </subcellularLocation>
</comment>
<evidence type="ECO:0000313" key="4">
    <source>
        <dbReference type="Proteomes" id="UP001058974"/>
    </source>
</evidence>
<name>A0A9D4WYF7_PEA</name>
<feature type="domain" description="Protein kinase" evidence="2">
    <location>
        <begin position="1"/>
        <end position="115"/>
    </location>
</feature>
<dbReference type="SUPFAM" id="SSF56112">
    <property type="entry name" value="Protein kinase-like (PK-like)"/>
    <property type="match status" value="1"/>
</dbReference>
<dbReference type="Pfam" id="PF07714">
    <property type="entry name" value="PK_Tyr_Ser-Thr"/>
    <property type="match status" value="1"/>
</dbReference>
<evidence type="ECO:0000313" key="3">
    <source>
        <dbReference type="EMBL" id="KAI5410178.1"/>
    </source>
</evidence>
<reference evidence="3 4" key="1">
    <citation type="journal article" date="2022" name="Nat. Genet.">
        <title>Improved pea reference genome and pan-genome highlight genomic features and evolutionary characteristics.</title>
        <authorList>
            <person name="Yang T."/>
            <person name="Liu R."/>
            <person name="Luo Y."/>
            <person name="Hu S."/>
            <person name="Wang D."/>
            <person name="Wang C."/>
            <person name="Pandey M.K."/>
            <person name="Ge S."/>
            <person name="Xu Q."/>
            <person name="Li N."/>
            <person name="Li G."/>
            <person name="Huang Y."/>
            <person name="Saxena R.K."/>
            <person name="Ji Y."/>
            <person name="Li M."/>
            <person name="Yan X."/>
            <person name="He Y."/>
            <person name="Liu Y."/>
            <person name="Wang X."/>
            <person name="Xiang C."/>
            <person name="Varshney R.K."/>
            <person name="Ding H."/>
            <person name="Gao S."/>
            <person name="Zong X."/>
        </authorList>
    </citation>
    <scope>NUCLEOTIDE SEQUENCE [LARGE SCALE GENOMIC DNA]</scope>
    <source>
        <strain evidence="3 4">cv. Zhongwan 6</strain>
    </source>
</reference>
<dbReference type="GO" id="GO:0016020">
    <property type="term" value="C:membrane"/>
    <property type="evidence" value="ECO:0007669"/>
    <property type="project" value="UniProtKB-SubCell"/>
</dbReference>
<dbReference type="PROSITE" id="PS50011">
    <property type="entry name" value="PROTEIN_KINASE_DOM"/>
    <property type="match status" value="1"/>
</dbReference>
<dbReference type="Gene3D" id="3.30.200.20">
    <property type="entry name" value="Phosphorylase Kinase, domain 1"/>
    <property type="match status" value="1"/>
</dbReference>
<dbReference type="PANTHER" id="PTHR48006:SF47">
    <property type="entry name" value="PHYTOSULFOKINE RECEPTOR 2-LIKE"/>
    <property type="match status" value="1"/>
</dbReference>
<comment type="caution">
    <text evidence="3">The sequence shown here is derived from an EMBL/GenBank/DDBJ whole genome shotgun (WGS) entry which is preliminary data.</text>
</comment>
<feature type="non-terminal residue" evidence="3">
    <location>
        <position position="115"/>
    </location>
</feature>
<dbReference type="GO" id="GO:0004672">
    <property type="term" value="F:protein kinase activity"/>
    <property type="evidence" value="ECO:0007669"/>
    <property type="project" value="InterPro"/>
</dbReference>
<feature type="non-terminal residue" evidence="3">
    <location>
        <position position="1"/>
    </location>
</feature>
<accession>A0A9D4WYF7</accession>
<dbReference type="GO" id="GO:0005524">
    <property type="term" value="F:ATP binding"/>
    <property type="evidence" value="ECO:0007669"/>
    <property type="project" value="InterPro"/>
</dbReference>
<dbReference type="InterPro" id="IPR011009">
    <property type="entry name" value="Kinase-like_dom_sf"/>
</dbReference>
<organism evidence="3 4">
    <name type="scientific">Pisum sativum</name>
    <name type="common">Garden pea</name>
    <name type="synonym">Lathyrus oleraceus</name>
    <dbReference type="NCBI Taxonomy" id="3888"/>
    <lineage>
        <taxon>Eukaryota</taxon>
        <taxon>Viridiplantae</taxon>
        <taxon>Streptophyta</taxon>
        <taxon>Embryophyta</taxon>
        <taxon>Tracheophyta</taxon>
        <taxon>Spermatophyta</taxon>
        <taxon>Magnoliopsida</taxon>
        <taxon>eudicotyledons</taxon>
        <taxon>Gunneridae</taxon>
        <taxon>Pentapetalae</taxon>
        <taxon>rosids</taxon>
        <taxon>fabids</taxon>
        <taxon>Fabales</taxon>
        <taxon>Fabaceae</taxon>
        <taxon>Papilionoideae</taxon>
        <taxon>50 kb inversion clade</taxon>
        <taxon>NPAAA clade</taxon>
        <taxon>Hologalegina</taxon>
        <taxon>IRL clade</taxon>
        <taxon>Fabeae</taxon>
        <taxon>Lathyrus</taxon>
    </lineage>
</organism>
<dbReference type="InterPro" id="IPR001245">
    <property type="entry name" value="Ser-Thr/Tyr_kinase_cat_dom"/>
</dbReference>
<proteinExistence type="predicted"/>
<dbReference type="Gramene" id="Psat05G0560100-T2">
    <property type="protein sequence ID" value="KAI5410178.1"/>
    <property type="gene ID" value="KIW84_055601"/>
</dbReference>
<protein>
    <recommendedName>
        <fullName evidence="2">Protein kinase domain-containing protein</fullName>
    </recommendedName>
</protein>
<sequence length="115" mass="13120">FGTVYRGVFPDGRVVAVKKLQREGTEGEKEFKAEMKVLSGQEFGWPHPNLVTLYGWCLYGSQKLLVYEYIGGGSLEELVTDTKNLTYKRRLEVAIDVAKALLYLHHECHPPIVHR</sequence>
<dbReference type="PANTHER" id="PTHR48006">
    <property type="entry name" value="LEUCINE-RICH REPEAT-CONTAINING PROTEIN DDB_G0281931-RELATED"/>
    <property type="match status" value="1"/>
</dbReference>
<evidence type="ECO:0000256" key="1">
    <source>
        <dbReference type="ARBA" id="ARBA00004479"/>
    </source>
</evidence>
<dbReference type="InterPro" id="IPR000719">
    <property type="entry name" value="Prot_kinase_dom"/>
</dbReference>
<evidence type="ECO:0000259" key="2">
    <source>
        <dbReference type="PROSITE" id="PS50011"/>
    </source>
</evidence>